<dbReference type="Proteomes" id="UP000467132">
    <property type="component" value="Unassembled WGS sequence"/>
</dbReference>
<sequence>MELDINIYSVLISISILLLIIELIPQRKRKRVRDSPIGNKIRNLAKNKKMKWALSKENSKSYKRKSKLVKASGLNITTGMLEIISIMSPIVTILFMILIKITTEINNIINNNRLQEIAKKIGEENLSKVNFAISWEFIIIVCLLSYFLPSIVLRLYVVYRKTLGQNEIVMLQTYTIMMIRGGKPVKQILIGLMNRSNHFKSDLERAATNFSENPKKALIDLRERTANDDFRSIVISLEQMLTSSRSTSLRYIKNNRKYGKQLTKIARKKRDAKKTIFMFILLVIPLMAFVLVGGYPWLISTFQAIDSVPF</sequence>
<dbReference type="OrthoDB" id="10003007at2"/>
<feature type="transmembrane region" description="Helical" evidence="1">
    <location>
        <begin position="6"/>
        <end position="24"/>
    </location>
</feature>
<feature type="transmembrane region" description="Helical" evidence="1">
    <location>
        <begin position="276"/>
        <end position="298"/>
    </location>
</feature>
<dbReference type="EMBL" id="QXXA01000013">
    <property type="protein sequence ID" value="NBI07586.1"/>
    <property type="molecule type" value="Genomic_DNA"/>
</dbReference>
<dbReference type="AlphaFoldDB" id="A0A845R1I9"/>
<evidence type="ECO:0000313" key="3">
    <source>
        <dbReference type="Proteomes" id="UP000467132"/>
    </source>
</evidence>
<keyword evidence="1" id="KW-0472">Membrane</keyword>
<accession>A0A845R1I9</accession>
<evidence type="ECO:0000256" key="1">
    <source>
        <dbReference type="SAM" id="Phobius"/>
    </source>
</evidence>
<evidence type="ECO:0008006" key="4">
    <source>
        <dbReference type="Google" id="ProtNLM"/>
    </source>
</evidence>
<evidence type="ECO:0000313" key="2">
    <source>
        <dbReference type="EMBL" id="NBI07586.1"/>
    </source>
</evidence>
<keyword evidence="1" id="KW-0812">Transmembrane</keyword>
<keyword evidence="3" id="KW-1185">Reference proteome</keyword>
<name>A0A845R1I9_9CLOT</name>
<feature type="transmembrane region" description="Helical" evidence="1">
    <location>
        <begin position="73"/>
        <end position="99"/>
    </location>
</feature>
<dbReference type="RefSeq" id="WP_160198056.1">
    <property type="nucleotide sequence ID" value="NZ_QXXA01000013.1"/>
</dbReference>
<comment type="caution">
    <text evidence="2">The sequence shown here is derived from an EMBL/GenBank/DDBJ whole genome shotgun (WGS) entry which is preliminary data.</text>
</comment>
<feature type="transmembrane region" description="Helical" evidence="1">
    <location>
        <begin position="137"/>
        <end position="157"/>
    </location>
</feature>
<reference evidence="2 3" key="1">
    <citation type="submission" date="2018-08" db="EMBL/GenBank/DDBJ databases">
        <title>Murine metabolic-syndrome-specific gut microbial biobank.</title>
        <authorList>
            <person name="Liu C."/>
        </authorList>
    </citation>
    <scope>NUCLEOTIDE SEQUENCE [LARGE SCALE GENOMIC DNA]</scope>
    <source>
        <strain evidence="2 3">583</strain>
    </source>
</reference>
<keyword evidence="1" id="KW-1133">Transmembrane helix</keyword>
<proteinExistence type="predicted"/>
<gene>
    <name evidence="2" type="ORF">D3Z33_12060</name>
</gene>
<organism evidence="2 3">
    <name type="scientific">Senegalia massiliensis</name>
    <dbReference type="NCBI Taxonomy" id="1720316"/>
    <lineage>
        <taxon>Bacteria</taxon>
        <taxon>Bacillati</taxon>
        <taxon>Bacillota</taxon>
        <taxon>Clostridia</taxon>
        <taxon>Eubacteriales</taxon>
        <taxon>Clostridiaceae</taxon>
        <taxon>Senegalia</taxon>
    </lineage>
</organism>
<protein>
    <recommendedName>
        <fullName evidence="4">Type II secretion system protein GspF domain-containing protein</fullName>
    </recommendedName>
</protein>